<evidence type="ECO:0000256" key="6">
    <source>
        <dbReference type="PROSITE-ProRule" id="PRU00282"/>
    </source>
</evidence>
<keyword evidence="3" id="KW-0999">Mitochondrion inner membrane</keyword>
<feature type="repeat" description="Solcar" evidence="6">
    <location>
        <begin position="125"/>
        <end position="208"/>
    </location>
</feature>
<evidence type="ECO:0000256" key="7">
    <source>
        <dbReference type="RuleBase" id="RU000488"/>
    </source>
</evidence>
<dbReference type="FunFam" id="1.50.40.10:FF:000149">
    <property type="entry name" value="Mitochondrial Carrier (MC) Family"/>
    <property type="match status" value="1"/>
</dbReference>
<feature type="repeat" description="Solcar" evidence="6">
    <location>
        <begin position="213"/>
        <end position="291"/>
    </location>
</feature>
<comment type="caution">
    <text evidence="9">The sequence shown here is derived from an EMBL/GenBank/DDBJ whole genome shotgun (WGS) entry which is preliminary data.</text>
</comment>
<name>A0A8T1VZ21_9STRA</name>
<keyword evidence="6" id="KW-0472">Membrane</keyword>
<protein>
    <recommendedName>
        <fullName evidence="11">Mitochondrial Carrier (MC) Family</fullName>
    </recommendedName>
</protein>
<dbReference type="EMBL" id="JAGDFM010000099">
    <property type="protein sequence ID" value="KAG7386495.1"/>
    <property type="molecule type" value="Genomic_DNA"/>
</dbReference>
<dbReference type="OrthoDB" id="2161at2759"/>
<accession>A0A8T1VZ21</accession>
<feature type="repeat" description="Solcar" evidence="6">
    <location>
        <begin position="298"/>
        <end position="382"/>
    </location>
</feature>
<dbReference type="GO" id="GO:0022857">
    <property type="term" value="F:transmembrane transporter activity"/>
    <property type="evidence" value="ECO:0007669"/>
    <property type="project" value="TreeGrafter"/>
</dbReference>
<dbReference type="Proteomes" id="UP000694044">
    <property type="component" value="Unassembled WGS sequence"/>
</dbReference>
<dbReference type="PANTHER" id="PTHR45678:SF9">
    <property type="entry name" value="CALCIUM-BINDING MITOCHONDRIAL CARRIER PROTEIN ARALAR1"/>
    <property type="match status" value="1"/>
</dbReference>
<keyword evidence="7" id="KW-0813">Transport</keyword>
<proteinExistence type="inferred from homology"/>
<evidence type="ECO:0000256" key="4">
    <source>
        <dbReference type="ARBA" id="ARBA00022989"/>
    </source>
</evidence>
<dbReference type="PROSITE" id="PS50920">
    <property type="entry name" value="SOLCAR"/>
    <property type="match status" value="3"/>
</dbReference>
<evidence type="ECO:0000256" key="8">
    <source>
        <dbReference type="SAM" id="MobiDB-lite"/>
    </source>
</evidence>
<keyword evidence="10" id="KW-1185">Reference proteome</keyword>
<comment type="subcellular location">
    <subcellularLocation>
        <location evidence="1">Mitochondrion inner membrane</location>
        <topology evidence="1">Multi-pass membrane protein</topology>
    </subcellularLocation>
</comment>
<keyword evidence="5" id="KW-0496">Mitochondrion</keyword>
<feature type="compositionally biased region" description="Low complexity" evidence="8">
    <location>
        <begin position="65"/>
        <end position="76"/>
    </location>
</feature>
<evidence type="ECO:0000313" key="9">
    <source>
        <dbReference type="EMBL" id="KAG7386495.1"/>
    </source>
</evidence>
<dbReference type="Pfam" id="PF00153">
    <property type="entry name" value="Mito_carr"/>
    <property type="match status" value="3"/>
</dbReference>
<dbReference type="AlphaFoldDB" id="A0A8T1VZ21"/>
<organism evidence="9 10">
    <name type="scientific">Phytophthora pseudosyringae</name>
    <dbReference type="NCBI Taxonomy" id="221518"/>
    <lineage>
        <taxon>Eukaryota</taxon>
        <taxon>Sar</taxon>
        <taxon>Stramenopiles</taxon>
        <taxon>Oomycota</taxon>
        <taxon>Peronosporomycetes</taxon>
        <taxon>Peronosporales</taxon>
        <taxon>Peronosporaceae</taxon>
        <taxon>Phytophthora</taxon>
    </lineage>
</organism>
<keyword evidence="4" id="KW-1133">Transmembrane helix</keyword>
<evidence type="ECO:0000256" key="3">
    <source>
        <dbReference type="ARBA" id="ARBA00022792"/>
    </source>
</evidence>
<dbReference type="GO" id="GO:0005743">
    <property type="term" value="C:mitochondrial inner membrane"/>
    <property type="evidence" value="ECO:0007669"/>
    <property type="project" value="UniProtKB-SubCell"/>
</dbReference>
<evidence type="ECO:0008006" key="11">
    <source>
        <dbReference type="Google" id="ProtNLM"/>
    </source>
</evidence>
<reference evidence="9" key="1">
    <citation type="submission" date="2021-02" db="EMBL/GenBank/DDBJ databases">
        <authorList>
            <person name="Palmer J.M."/>
        </authorList>
    </citation>
    <scope>NUCLEOTIDE SEQUENCE</scope>
    <source>
        <strain evidence="9">SCRP734</strain>
    </source>
</reference>
<evidence type="ECO:0000256" key="2">
    <source>
        <dbReference type="ARBA" id="ARBA00006375"/>
    </source>
</evidence>
<dbReference type="InterPro" id="IPR051028">
    <property type="entry name" value="Mito_Solute_Carrier"/>
</dbReference>
<dbReference type="InterPro" id="IPR018108">
    <property type="entry name" value="MCP_transmembrane"/>
</dbReference>
<evidence type="ECO:0000256" key="5">
    <source>
        <dbReference type="ARBA" id="ARBA00023128"/>
    </source>
</evidence>
<evidence type="ECO:0000256" key="1">
    <source>
        <dbReference type="ARBA" id="ARBA00004448"/>
    </source>
</evidence>
<gene>
    <name evidence="9" type="ORF">PHYPSEUDO_015595</name>
</gene>
<keyword evidence="6 7" id="KW-0812">Transmembrane</keyword>
<feature type="region of interest" description="Disordered" evidence="8">
    <location>
        <begin position="43"/>
        <end position="76"/>
    </location>
</feature>
<evidence type="ECO:0000313" key="10">
    <source>
        <dbReference type="Proteomes" id="UP000694044"/>
    </source>
</evidence>
<comment type="similarity">
    <text evidence="2 7">Belongs to the mitochondrial carrier (TC 2.A.29) family.</text>
</comment>
<sequence length="402" mass="43057">MRCRRPASSTATEALPNQLTGFSRTIPQEGSAGGDVAEQVHDALGMGGTPRAPPRRTSASLCNWPSRAQAPPGPQAALAASLARTSRQPLAMEKMDSSPNLAQLRPHNTRELLAVAPKVARAHQQSVFQSMWIGATAGMGGIIAVYPVDVVKTRMQNSRVATSAVTTLTGIFRNEGVGSFYKGLGPQLCGTIPDKAVSLATREFVKSFFDKPNEFKASLTSAAVSGVMQSIVMNPVEVVKVRMQLDSTLKPLGVIREVGMQGLYRGYSACLARDVMFASTYFTLYDLAKTQLGVQDGTSLGWSMVAASTAGIPAAFLSTPLDLLKTRMQSRDATVHGFMNTYRQVTAQGGVGALFSGWGPRVTRIAPQFGIVLVSFDWLSHRFSPAVEHLPEPADTDAYADY</sequence>
<dbReference type="PANTHER" id="PTHR45678">
    <property type="entry name" value="MITOCHONDRIAL 2-OXODICARBOXYLATE CARRIER 1-RELATED"/>
    <property type="match status" value="1"/>
</dbReference>